<evidence type="ECO:0000313" key="3">
    <source>
        <dbReference type="EnsemblPlants" id="Ma03_p19360.1"/>
    </source>
</evidence>
<keyword evidence="1" id="KW-0472">Membrane</keyword>
<dbReference type="InParanoid" id="A0A804IDW4"/>
<dbReference type="Proteomes" id="UP000012960">
    <property type="component" value="Unplaced"/>
</dbReference>
<dbReference type="EMBL" id="HG996468">
    <property type="protein sequence ID" value="CAG1850661.1"/>
    <property type="molecule type" value="Genomic_DNA"/>
</dbReference>
<keyword evidence="1" id="KW-1133">Transmembrane helix</keyword>
<feature type="transmembrane region" description="Helical" evidence="1">
    <location>
        <begin position="60"/>
        <end position="83"/>
    </location>
</feature>
<gene>
    <name evidence="2" type="ORF">GSMUA_199050.1</name>
</gene>
<reference evidence="2" key="1">
    <citation type="submission" date="2021-03" db="EMBL/GenBank/DDBJ databases">
        <authorList>
            <consortium name="Genoscope - CEA"/>
            <person name="William W."/>
        </authorList>
    </citation>
    <scope>NUCLEOTIDE SEQUENCE</scope>
    <source>
        <strain evidence="2">Doubled-haploid Pahang</strain>
    </source>
</reference>
<dbReference type="Gramene" id="Ma03_t19360.1">
    <property type="protein sequence ID" value="Ma03_p19360.1"/>
    <property type="gene ID" value="Ma03_g19360"/>
</dbReference>
<keyword evidence="1" id="KW-0812">Transmembrane</keyword>
<dbReference type="EnsemblPlants" id="Ma03_t19360.1">
    <property type="protein sequence ID" value="Ma03_p19360.1"/>
    <property type="gene ID" value="Ma03_g19360"/>
</dbReference>
<accession>A0A804IDW4</accession>
<reference evidence="3" key="2">
    <citation type="submission" date="2021-05" db="UniProtKB">
        <authorList>
            <consortium name="EnsemblPlants"/>
        </authorList>
    </citation>
    <scope>IDENTIFICATION</scope>
    <source>
        <strain evidence="3">subsp. malaccensis</strain>
    </source>
</reference>
<protein>
    <submittedName>
        <fullName evidence="2">(wild Malaysian banana) hypothetical protein</fullName>
    </submittedName>
</protein>
<keyword evidence="4" id="KW-1185">Reference proteome</keyword>
<name>A0A804IDW4_MUSAM</name>
<evidence type="ECO:0000313" key="2">
    <source>
        <dbReference type="EMBL" id="CAG1850661.1"/>
    </source>
</evidence>
<organism evidence="3 4">
    <name type="scientific">Musa acuminata subsp. malaccensis</name>
    <name type="common">Wild banana</name>
    <name type="synonym">Musa malaccensis</name>
    <dbReference type="NCBI Taxonomy" id="214687"/>
    <lineage>
        <taxon>Eukaryota</taxon>
        <taxon>Viridiplantae</taxon>
        <taxon>Streptophyta</taxon>
        <taxon>Embryophyta</taxon>
        <taxon>Tracheophyta</taxon>
        <taxon>Spermatophyta</taxon>
        <taxon>Magnoliopsida</taxon>
        <taxon>Liliopsida</taxon>
        <taxon>Zingiberales</taxon>
        <taxon>Musaceae</taxon>
        <taxon>Musa</taxon>
    </lineage>
</organism>
<sequence length="108" mass="12193">MRRIWMSSYITGPDGSLDGRKVTRNQSAEHKNVNVCVELLEDMLDLKGLLIILNNQVRDVVIYIYTHMYVCVYCGCIIISHLASLMSCAHSIIALCGFSCVRSDFFTV</sequence>
<evidence type="ECO:0000256" key="1">
    <source>
        <dbReference type="SAM" id="Phobius"/>
    </source>
</evidence>
<dbReference type="AlphaFoldDB" id="A0A804IDW4"/>
<proteinExistence type="predicted"/>
<evidence type="ECO:0000313" key="4">
    <source>
        <dbReference type="Proteomes" id="UP000012960"/>
    </source>
</evidence>